<protein>
    <submittedName>
        <fullName evidence="1">Uncharacterized protein</fullName>
    </submittedName>
</protein>
<comment type="caution">
    <text evidence="1">The sequence shown here is derived from an EMBL/GenBank/DDBJ whole genome shotgun (WGS) entry which is preliminary data.</text>
</comment>
<proteinExistence type="predicted"/>
<dbReference type="RefSeq" id="WP_332083009.1">
    <property type="nucleotide sequence ID" value="NZ_JAZHYN010000070.1"/>
</dbReference>
<organism evidence="1 2">
    <name type="scientific">Methylocystis borbori</name>
    <dbReference type="NCBI Taxonomy" id="3118750"/>
    <lineage>
        <taxon>Bacteria</taxon>
        <taxon>Pseudomonadati</taxon>
        <taxon>Pseudomonadota</taxon>
        <taxon>Alphaproteobacteria</taxon>
        <taxon>Hyphomicrobiales</taxon>
        <taxon>Methylocystaceae</taxon>
        <taxon>Methylocystis</taxon>
    </lineage>
</organism>
<reference evidence="1 2" key="1">
    <citation type="submission" date="2024-02" db="EMBL/GenBank/DDBJ databases">
        <authorList>
            <person name="Grouzdev D."/>
        </authorList>
    </citation>
    <scope>NUCLEOTIDE SEQUENCE [LARGE SCALE GENOMIC DNA]</scope>
    <source>
        <strain evidence="1 2">9N</strain>
    </source>
</reference>
<gene>
    <name evidence="1" type="ORF">V3H18_15690</name>
</gene>
<evidence type="ECO:0000313" key="2">
    <source>
        <dbReference type="Proteomes" id="UP001350748"/>
    </source>
</evidence>
<sequence length="109" mass="12100">MSVIEHDFGRANRLAERRFAKLLELDALHEANIRSNPLPYLERASERIFRLQEVLFDALQAAKQEGPSASSSEATATVTISAAEYERLKACLSIIEKGFAAYGTEDSLL</sequence>
<keyword evidence="2" id="KW-1185">Reference proteome</keyword>
<name>A0ABU7XLN2_9HYPH</name>
<evidence type="ECO:0000313" key="1">
    <source>
        <dbReference type="EMBL" id="MEF3367977.1"/>
    </source>
</evidence>
<dbReference type="EMBL" id="JAZHYN010000070">
    <property type="protein sequence ID" value="MEF3367977.1"/>
    <property type="molecule type" value="Genomic_DNA"/>
</dbReference>
<dbReference type="Proteomes" id="UP001350748">
    <property type="component" value="Unassembled WGS sequence"/>
</dbReference>
<accession>A0ABU7XLN2</accession>